<dbReference type="EMBL" id="JAHYIQ010000017">
    <property type="protein sequence ID" value="KAK1124915.1"/>
    <property type="molecule type" value="Genomic_DNA"/>
</dbReference>
<reference evidence="2" key="1">
    <citation type="submission" date="2021-10" db="EMBL/GenBank/DDBJ databases">
        <title>Melipona bicolor Genome sequencing and assembly.</title>
        <authorList>
            <person name="Araujo N.S."/>
            <person name="Arias M.C."/>
        </authorList>
    </citation>
    <scope>NUCLEOTIDE SEQUENCE</scope>
    <source>
        <strain evidence="2">USP_2M_L1-L4_2017</strain>
        <tissue evidence="2">Whole body</tissue>
    </source>
</reference>
<evidence type="ECO:0000313" key="2">
    <source>
        <dbReference type="EMBL" id="KAK1124915.1"/>
    </source>
</evidence>
<keyword evidence="3" id="KW-1185">Reference proteome</keyword>
<gene>
    <name evidence="2" type="ORF">K0M31_006262</name>
</gene>
<feature type="compositionally biased region" description="Acidic residues" evidence="1">
    <location>
        <begin position="11"/>
        <end position="21"/>
    </location>
</feature>
<evidence type="ECO:0000313" key="3">
    <source>
        <dbReference type="Proteomes" id="UP001177670"/>
    </source>
</evidence>
<protein>
    <submittedName>
        <fullName evidence="2">Uncharacterized protein</fullName>
    </submittedName>
</protein>
<feature type="region of interest" description="Disordered" evidence="1">
    <location>
        <begin position="1"/>
        <end position="39"/>
    </location>
</feature>
<accession>A0AA40KLK4</accession>
<evidence type="ECO:0000256" key="1">
    <source>
        <dbReference type="SAM" id="MobiDB-lite"/>
    </source>
</evidence>
<organism evidence="2 3">
    <name type="scientific">Melipona bicolor</name>
    <dbReference type="NCBI Taxonomy" id="60889"/>
    <lineage>
        <taxon>Eukaryota</taxon>
        <taxon>Metazoa</taxon>
        <taxon>Ecdysozoa</taxon>
        <taxon>Arthropoda</taxon>
        <taxon>Hexapoda</taxon>
        <taxon>Insecta</taxon>
        <taxon>Pterygota</taxon>
        <taxon>Neoptera</taxon>
        <taxon>Endopterygota</taxon>
        <taxon>Hymenoptera</taxon>
        <taxon>Apocrita</taxon>
        <taxon>Aculeata</taxon>
        <taxon>Apoidea</taxon>
        <taxon>Anthophila</taxon>
        <taxon>Apidae</taxon>
        <taxon>Melipona</taxon>
    </lineage>
</organism>
<feature type="compositionally biased region" description="Polar residues" evidence="1">
    <location>
        <begin position="1"/>
        <end position="10"/>
    </location>
</feature>
<sequence length="154" mass="16795">MSSSAGTSCTDAEEDAEDVENEVAGSAQSSNYLPSGFRDNARDHLEGLRLDGSSIVVGPPAEDTSASPSTLSWEKLLGAASEKSRRLYRSGRCQLSEGQRTPRSKVQRNVSGPCHAVVRRCELILVRRIYTDVYGTVGRACCYCYGVFDNPRIR</sequence>
<comment type="caution">
    <text evidence="2">The sequence shown here is derived from an EMBL/GenBank/DDBJ whole genome shotgun (WGS) entry which is preliminary data.</text>
</comment>
<dbReference type="Proteomes" id="UP001177670">
    <property type="component" value="Unassembled WGS sequence"/>
</dbReference>
<name>A0AA40KLK4_9HYME</name>
<dbReference type="AlphaFoldDB" id="A0AA40KLK4"/>
<proteinExistence type="predicted"/>